<dbReference type="Ensembl" id="ENSPANT00000047035.2">
    <property type="protein sequence ID" value="ENSPANP00000047323.2"/>
    <property type="gene ID" value="ENSPANG00000015819.3"/>
</dbReference>
<dbReference type="PANTHER" id="PTHR18945">
    <property type="entry name" value="NEUROTRANSMITTER GATED ION CHANNEL"/>
    <property type="match status" value="1"/>
</dbReference>
<dbReference type="Pfam" id="PF02931">
    <property type="entry name" value="Neur_chan_LBD"/>
    <property type="match status" value="1"/>
</dbReference>
<reference evidence="14 15" key="1">
    <citation type="submission" date="2012-03" db="EMBL/GenBank/DDBJ databases">
        <title>Whole Genome Assembly of Papio anubis.</title>
        <authorList>
            <person name="Liu Y.L."/>
            <person name="Abraham K.A."/>
            <person name="Akbar H.A."/>
            <person name="Ali S.A."/>
            <person name="Anosike U.A."/>
            <person name="Aqrawi P.A."/>
            <person name="Arias F.A."/>
            <person name="Attaway T.A."/>
            <person name="Awwad R.A."/>
            <person name="Babu C.B."/>
            <person name="Bandaranaike D.B."/>
            <person name="Battles P.B."/>
            <person name="Bell A.B."/>
            <person name="Beltran B.B."/>
            <person name="Berhane-Mersha D.B."/>
            <person name="Bess C.B."/>
            <person name="Bickham C.B."/>
            <person name="Bolden T.B."/>
            <person name="Carter K.C."/>
            <person name="Chau D.C."/>
            <person name="Chavez A.C."/>
            <person name="Clerc-Blankenburg K.C."/>
            <person name="Coyle M.C."/>
            <person name="Dao M.D."/>
            <person name="Davila M.L.D."/>
            <person name="Davy-Carroll L.D."/>
            <person name="Denson S.D."/>
            <person name="Dinh H.D."/>
            <person name="Fernandez S.F."/>
            <person name="Fernando P.F."/>
            <person name="Forbes L.F."/>
            <person name="Francis C.F."/>
            <person name="Francisco L.F."/>
            <person name="Fu Q.F."/>
            <person name="Garcia-Iii R.G."/>
            <person name="Garrett T.G."/>
            <person name="Gross S.G."/>
            <person name="Gubbala S.G."/>
            <person name="Hirani K.H."/>
            <person name="Hogues M.H."/>
            <person name="Hollins B.H."/>
            <person name="Jackson L.J."/>
            <person name="Javaid M.J."/>
            <person name="Jhangiani S.J."/>
            <person name="Johnson A.J."/>
            <person name="Johnson B.J."/>
            <person name="Jones J.J."/>
            <person name="Joshi V.J."/>
            <person name="Kalu J.K."/>
            <person name="Khan N.K."/>
            <person name="Korchina V.K."/>
            <person name="Kovar C.K."/>
            <person name="Lago L.L."/>
            <person name="Lara F.L."/>
            <person name="Le T.-K.L."/>
            <person name="Lee S.L."/>
            <person name="Legall-Iii F.L."/>
            <person name="Lemon S.L."/>
            <person name="Liu J.L."/>
            <person name="Liu Y.-S.L."/>
            <person name="Liyanage D.L."/>
            <person name="Lopez J.L."/>
            <person name="Lorensuhewa L.L."/>
            <person name="Mata R.M."/>
            <person name="Mathew T.M."/>
            <person name="Mercado C.M."/>
            <person name="Mercado I.M."/>
            <person name="Morales K.M."/>
            <person name="Morgan M.M."/>
            <person name="Munidasa M.M."/>
            <person name="Ngo D.N."/>
            <person name="Nguyen L.N."/>
            <person name="Nguyen T.N."/>
            <person name="Nguyen N.N."/>
            <person name="Obregon M.O."/>
            <person name="Okwuonu G.O."/>
            <person name="Ongeri F.O."/>
            <person name="Onwere C.O."/>
            <person name="Osifeso I.O."/>
            <person name="Parra A.P."/>
            <person name="Patil S.P."/>
            <person name="Perez A.P."/>
            <person name="Perez Y.P."/>
            <person name="Pham C.P."/>
            <person name="Pu L.-L.P."/>
            <person name="Puazo M.P."/>
            <person name="Quiroz J.Q."/>
            <person name="Rouhana J.R."/>
            <person name="Ruiz M.R."/>
            <person name="Ruiz S.-J.R."/>
            <person name="Saada N.S."/>
            <person name="Santibanez J.S."/>
            <person name="Scheel M.S."/>
            <person name="Schneider B.S."/>
            <person name="Simmons D.S."/>
            <person name="Sisson I.S."/>
            <person name="Tang L.-Y.T."/>
            <person name="Thornton R.T."/>
            <person name="Tisius J.T."/>
            <person name="Toledanes G.T."/>
            <person name="Trejos Z.T."/>
            <person name="Usmani K.U."/>
            <person name="Varghese R.V."/>
            <person name="Vattathil S.V."/>
            <person name="Vee V.V."/>
            <person name="Walker D.W."/>
            <person name="Weissenberger G.W."/>
            <person name="White C.W."/>
            <person name="Williams A.W."/>
            <person name="Woodworth J.W."/>
            <person name="Wright R.W."/>
            <person name="Zhu Y.Z."/>
            <person name="Han Y.H."/>
            <person name="Newsham I.N."/>
            <person name="Nazareth L.N."/>
            <person name="Worley K.W."/>
            <person name="Muzny D.M."/>
            <person name="Rogers J.R."/>
            <person name="Gibbs R.G."/>
        </authorList>
    </citation>
    <scope>NUCLEOTIDE SEQUENCE [LARGE SCALE GENOMIC DNA]</scope>
</reference>
<comment type="subcellular location">
    <subcellularLocation>
        <location evidence="10">Synaptic cell membrane</location>
        <topology evidence="10">Multi-pass membrane protein</topology>
    </subcellularLocation>
</comment>
<protein>
    <submittedName>
        <fullName evidence="14">Cholinergic receptor nicotinic beta 4 subunit</fullName>
    </submittedName>
</protein>
<evidence type="ECO:0000256" key="3">
    <source>
        <dbReference type="ARBA" id="ARBA00022692"/>
    </source>
</evidence>
<keyword evidence="8" id="KW-1071">Ligand-gated ion channel</keyword>
<dbReference type="AlphaFoldDB" id="A0A2I3NH63"/>
<keyword evidence="3" id="KW-0812">Transmembrane</keyword>
<keyword evidence="6" id="KW-0472">Membrane</keyword>
<evidence type="ECO:0000256" key="6">
    <source>
        <dbReference type="ARBA" id="ARBA00023136"/>
    </source>
</evidence>
<dbReference type="InterPro" id="IPR006201">
    <property type="entry name" value="Neur_channel"/>
</dbReference>
<reference evidence="14" key="3">
    <citation type="submission" date="2025-09" db="UniProtKB">
        <authorList>
            <consortium name="Ensembl"/>
        </authorList>
    </citation>
    <scope>IDENTIFICATION</scope>
</reference>
<keyword evidence="9" id="KW-0407">Ion channel</keyword>
<dbReference type="Proteomes" id="UP000028761">
    <property type="component" value="Chromosome 7"/>
</dbReference>
<proteinExistence type="predicted"/>
<accession>A0A2I3NH63</accession>
<reference evidence="14" key="2">
    <citation type="submission" date="2025-08" db="UniProtKB">
        <authorList>
            <consortium name="Ensembl"/>
        </authorList>
    </citation>
    <scope>IDENTIFICATION</scope>
</reference>
<evidence type="ECO:0000256" key="12">
    <source>
        <dbReference type="SAM" id="SignalP"/>
    </source>
</evidence>
<organism evidence="14 15">
    <name type="scientific">Papio anubis</name>
    <name type="common">Olive baboon</name>
    <dbReference type="NCBI Taxonomy" id="9555"/>
    <lineage>
        <taxon>Eukaryota</taxon>
        <taxon>Metazoa</taxon>
        <taxon>Chordata</taxon>
        <taxon>Craniata</taxon>
        <taxon>Vertebrata</taxon>
        <taxon>Euteleostomi</taxon>
        <taxon>Mammalia</taxon>
        <taxon>Eutheria</taxon>
        <taxon>Euarchontoglires</taxon>
        <taxon>Primates</taxon>
        <taxon>Haplorrhini</taxon>
        <taxon>Catarrhini</taxon>
        <taxon>Cercopithecidae</taxon>
        <taxon>Cercopithecinae</taxon>
        <taxon>Papio</taxon>
    </lineage>
</organism>
<evidence type="ECO:0000259" key="13">
    <source>
        <dbReference type="Pfam" id="PF02931"/>
    </source>
</evidence>
<evidence type="ECO:0000256" key="2">
    <source>
        <dbReference type="ARBA" id="ARBA00022475"/>
    </source>
</evidence>
<evidence type="ECO:0000256" key="4">
    <source>
        <dbReference type="ARBA" id="ARBA00023018"/>
    </source>
</evidence>
<feature type="compositionally biased region" description="Polar residues" evidence="11">
    <location>
        <begin position="205"/>
        <end position="214"/>
    </location>
</feature>
<feature type="domain" description="Neurotransmitter-gated ion-channel ligand-binding" evidence="13">
    <location>
        <begin position="27"/>
        <end position="121"/>
    </location>
</feature>
<name>A0A2I3NH63_PAPAN</name>
<keyword evidence="1" id="KW-0813">Transport</keyword>
<dbReference type="SUPFAM" id="SSF63712">
    <property type="entry name" value="Nicotinic receptor ligand binding domain-like"/>
    <property type="match status" value="1"/>
</dbReference>
<dbReference type="InterPro" id="IPR036734">
    <property type="entry name" value="Neur_chan_lig-bd_sf"/>
</dbReference>
<evidence type="ECO:0000313" key="15">
    <source>
        <dbReference type="Proteomes" id="UP000028761"/>
    </source>
</evidence>
<evidence type="ECO:0000256" key="5">
    <source>
        <dbReference type="ARBA" id="ARBA00023065"/>
    </source>
</evidence>
<keyword evidence="5" id="KW-0406">Ion transport</keyword>
<dbReference type="Gene3D" id="2.70.170.10">
    <property type="entry name" value="Neurotransmitter-gated ion-channel ligand-binding domain"/>
    <property type="match status" value="1"/>
</dbReference>
<feature type="signal peptide" evidence="12">
    <location>
        <begin position="1"/>
        <end position="21"/>
    </location>
</feature>
<dbReference type="GO" id="GO:0045211">
    <property type="term" value="C:postsynaptic membrane"/>
    <property type="evidence" value="ECO:0007669"/>
    <property type="project" value="InterPro"/>
</dbReference>
<evidence type="ECO:0000256" key="7">
    <source>
        <dbReference type="ARBA" id="ARBA00023170"/>
    </source>
</evidence>
<dbReference type="PRINTS" id="PR00254">
    <property type="entry name" value="NICOTINICR"/>
</dbReference>
<dbReference type="Bgee" id="ENSPANG00000015819">
    <property type="expression patterns" value="Expressed in pineal body and 23 other cell types or tissues"/>
</dbReference>
<dbReference type="GO" id="GO:0004888">
    <property type="term" value="F:transmembrane signaling receptor activity"/>
    <property type="evidence" value="ECO:0007669"/>
    <property type="project" value="InterPro"/>
</dbReference>
<keyword evidence="15" id="KW-1185">Reference proteome</keyword>
<dbReference type="PRINTS" id="PR00252">
    <property type="entry name" value="NRIONCHANNEL"/>
</dbReference>
<keyword evidence="12" id="KW-0732">Signal</keyword>
<feature type="chain" id="PRO_5035175192" evidence="12">
    <location>
        <begin position="22"/>
        <end position="228"/>
    </location>
</feature>
<evidence type="ECO:0000313" key="14">
    <source>
        <dbReference type="Ensembl" id="ENSPANP00000047323.2"/>
    </source>
</evidence>
<feature type="region of interest" description="Disordered" evidence="11">
    <location>
        <begin position="205"/>
        <end position="228"/>
    </location>
</feature>
<evidence type="ECO:0000256" key="10">
    <source>
        <dbReference type="ARBA" id="ARBA00034099"/>
    </source>
</evidence>
<evidence type="ECO:0000256" key="1">
    <source>
        <dbReference type="ARBA" id="ARBA00022448"/>
    </source>
</evidence>
<dbReference type="GO" id="GO:0022848">
    <property type="term" value="F:acetylcholine-gated monoatomic cation-selective channel activity"/>
    <property type="evidence" value="ECO:0007669"/>
    <property type="project" value="InterPro"/>
</dbReference>
<keyword evidence="2" id="KW-1003">Cell membrane</keyword>
<sequence>MRHAPSLVLFLLVALCGRGDCRVANAEEKLMDDLLNKTRYNNLIRPATSSSQLISIKLQLSLAQLISVNEREQIMTTNVWLKQEWTDYRLTWNSSRYEGVNILRIPTKRIWLPDIVLYNKSLKTGSTWLWWTGCSCGCSCLCAYWALLGSSYRPSSRPKRLQKGPTLPSVTEGPLGCGVRGCEWPGEQFAASFWVVADEALNKTTGHQPHQTSHSHGRGKDGGLDCPL</sequence>
<evidence type="ECO:0000256" key="11">
    <source>
        <dbReference type="SAM" id="MobiDB-lite"/>
    </source>
</evidence>
<dbReference type="GeneTree" id="ENSGT00940000158708"/>
<keyword evidence="7" id="KW-0675">Receptor</keyword>
<gene>
    <name evidence="14" type="primary">CHRNB4</name>
</gene>
<evidence type="ECO:0000256" key="8">
    <source>
        <dbReference type="ARBA" id="ARBA00023286"/>
    </source>
</evidence>
<keyword evidence="4" id="KW-0770">Synapse</keyword>
<dbReference type="InterPro" id="IPR002394">
    <property type="entry name" value="Nicotinic_acetylcholine_rcpt"/>
</dbReference>
<evidence type="ECO:0000256" key="9">
    <source>
        <dbReference type="ARBA" id="ARBA00023303"/>
    </source>
</evidence>
<dbReference type="InterPro" id="IPR006202">
    <property type="entry name" value="Neur_chan_lig-bd"/>
</dbReference>
<feature type="compositionally biased region" description="Basic and acidic residues" evidence="11">
    <location>
        <begin position="218"/>
        <end position="228"/>
    </location>
</feature>